<dbReference type="PANTHER" id="PTHR42872">
    <property type="entry name" value="PROTEIN-GLUTAMATE METHYLESTERASE/PROTEIN-GLUTAMINE GLUTAMINASE"/>
    <property type="match status" value="1"/>
</dbReference>
<reference evidence="6" key="1">
    <citation type="submission" date="2020-05" db="EMBL/GenBank/DDBJ databases">
        <authorList>
            <person name="Zhu T."/>
            <person name="Keshari N."/>
            <person name="Lu X."/>
        </authorList>
    </citation>
    <scope>NUCLEOTIDE SEQUENCE</scope>
    <source>
        <strain evidence="6">NK1-12</strain>
    </source>
</reference>
<name>A0AA97ALA2_9CYAN</name>
<dbReference type="PROSITE" id="PS50122">
    <property type="entry name" value="CHEB"/>
    <property type="match status" value="1"/>
</dbReference>
<dbReference type="InterPro" id="IPR000673">
    <property type="entry name" value="Sig_transdc_resp-reg_Me-estase"/>
</dbReference>
<feature type="active site" evidence="4">
    <location>
        <position position="131"/>
    </location>
</feature>
<dbReference type="CDD" id="cd16433">
    <property type="entry name" value="CheB"/>
    <property type="match status" value="1"/>
</dbReference>
<proteinExistence type="predicted"/>
<keyword evidence="1 4" id="KW-0378">Hydrolase</keyword>
<dbReference type="PANTHER" id="PTHR42872:SF6">
    <property type="entry name" value="PROTEIN-GLUTAMATE METHYLESTERASE_PROTEIN-GLUTAMINE GLUTAMINASE"/>
    <property type="match status" value="1"/>
</dbReference>
<dbReference type="InterPro" id="IPR035909">
    <property type="entry name" value="CheB_C"/>
</dbReference>
<dbReference type="GO" id="GO:0005737">
    <property type="term" value="C:cytoplasm"/>
    <property type="evidence" value="ECO:0007669"/>
    <property type="project" value="InterPro"/>
</dbReference>
<keyword evidence="4" id="KW-0145">Chemotaxis</keyword>
<accession>A0AA97ALA2</accession>
<dbReference type="EC" id="3.1.1.61" evidence="2"/>
<dbReference type="SUPFAM" id="SSF52738">
    <property type="entry name" value="Methylesterase CheB, C-terminal domain"/>
    <property type="match status" value="1"/>
</dbReference>
<organism evidence="6">
    <name type="scientific">Leptolyngbya sp. NK1-12</name>
    <dbReference type="NCBI Taxonomy" id="2547451"/>
    <lineage>
        <taxon>Bacteria</taxon>
        <taxon>Bacillati</taxon>
        <taxon>Cyanobacteriota</taxon>
        <taxon>Cyanophyceae</taxon>
        <taxon>Leptolyngbyales</taxon>
        <taxon>Leptolyngbyaceae</taxon>
        <taxon>Leptolyngbya group</taxon>
        <taxon>Leptolyngbya</taxon>
    </lineage>
</organism>
<protein>
    <recommendedName>
        <fullName evidence="2">protein-glutamate methylesterase</fullName>
        <ecNumber evidence="2">3.1.1.61</ecNumber>
    </recommendedName>
</protein>
<gene>
    <name evidence="6" type="ORF">HJG54_30480</name>
</gene>
<evidence type="ECO:0000313" key="6">
    <source>
        <dbReference type="EMBL" id="WNZ27226.1"/>
    </source>
</evidence>
<evidence type="ECO:0000259" key="5">
    <source>
        <dbReference type="PROSITE" id="PS50122"/>
    </source>
</evidence>
<feature type="active site" evidence="4">
    <location>
        <position position="38"/>
    </location>
</feature>
<dbReference type="RefSeq" id="WP_316436871.1">
    <property type="nucleotide sequence ID" value="NZ_CP053587.1"/>
</dbReference>
<evidence type="ECO:0000256" key="2">
    <source>
        <dbReference type="ARBA" id="ARBA00039140"/>
    </source>
</evidence>
<dbReference type="Gene3D" id="3.40.50.180">
    <property type="entry name" value="Methylesterase CheB, C-terminal domain"/>
    <property type="match status" value="1"/>
</dbReference>
<evidence type="ECO:0000256" key="1">
    <source>
        <dbReference type="ARBA" id="ARBA00022801"/>
    </source>
</evidence>
<feature type="active site" evidence="4">
    <location>
        <position position="11"/>
    </location>
</feature>
<dbReference type="GO" id="GO:0000156">
    <property type="term" value="F:phosphorelay response regulator activity"/>
    <property type="evidence" value="ECO:0007669"/>
    <property type="project" value="InterPro"/>
</dbReference>
<evidence type="ECO:0000256" key="4">
    <source>
        <dbReference type="PROSITE-ProRule" id="PRU00050"/>
    </source>
</evidence>
<comment type="catalytic activity">
    <reaction evidence="3">
        <text>[protein]-L-glutamate 5-O-methyl ester + H2O = L-glutamyl-[protein] + methanol + H(+)</text>
        <dbReference type="Rhea" id="RHEA:23236"/>
        <dbReference type="Rhea" id="RHEA-COMP:10208"/>
        <dbReference type="Rhea" id="RHEA-COMP:10311"/>
        <dbReference type="ChEBI" id="CHEBI:15377"/>
        <dbReference type="ChEBI" id="CHEBI:15378"/>
        <dbReference type="ChEBI" id="CHEBI:17790"/>
        <dbReference type="ChEBI" id="CHEBI:29973"/>
        <dbReference type="ChEBI" id="CHEBI:82795"/>
        <dbReference type="EC" id="3.1.1.61"/>
    </reaction>
</comment>
<sequence>MLNHVVAIAASSGGLEALSCILKGLPANFSAPIVIVQHLDPDAPSMLPFLLTRCTLLPVKHAESGAALHAGTVYIAPPNWHVLVNPDGSLSLAQTEKLNFTRPSADVLFESLAASYQQRAIAVVLTGRGQDGAVGIQKVKQARGLTIAQDPQTASFKGMPTAAIQTKSVDLILPLNQIAPTLVKLVQARREMTSDGFT</sequence>
<dbReference type="EMBL" id="CP053587">
    <property type="protein sequence ID" value="WNZ27226.1"/>
    <property type="molecule type" value="Genomic_DNA"/>
</dbReference>
<feature type="domain" description="CheB-type methylesterase" evidence="5">
    <location>
        <begin position="1"/>
        <end position="189"/>
    </location>
</feature>
<dbReference type="Pfam" id="PF01339">
    <property type="entry name" value="CheB_methylest"/>
    <property type="match status" value="1"/>
</dbReference>
<dbReference type="AlphaFoldDB" id="A0AA97ALA2"/>
<evidence type="ECO:0000256" key="3">
    <source>
        <dbReference type="ARBA" id="ARBA00048267"/>
    </source>
</evidence>
<dbReference type="GO" id="GO:0006935">
    <property type="term" value="P:chemotaxis"/>
    <property type="evidence" value="ECO:0007669"/>
    <property type="project" value="UniProtKB-UniRule"/>
</dbReference>
<dbReference type="GO" id="GO:0008984">
    <property type="term" value="F:protein-glutamate methylesterase activity"/>
    <property type="evidence" value="ECO:0007669"/>
    <property type="project" value="UniProtKB-EC"/>
</dbReference>